<dbReference type="PANTHER" id="PTHR10783">
    <property type="entry name" value="XENOTROPIC AND POLYTROPIC RETROVIRUS RECEPTOR 1-RELATED"/>
    <property type="match status" value="1"/>
</dbReference>
<feature type="non-terminal residue" evidence="8">
    <location>
        <position position="677"/>
    </location>
</feature>
<dbReference type="InterPro" id="IPR004342">
    <property type="entry name" value="EXS_C"/>
</dbReference>
<dbReference type="GO" id="GO:0005737">
    <property type="term" value="C:cytoplasm"/>
    <property type="evidence" value="ECO:0007669"/>
    <property type="project" value="TreeGrafter"/>
</dbReference>
<dbReference type="STRING" id="765915.A0A1Y2HJJ3"/>
<feature type="transmembrane region" description="Helical" evidence="6">
    <location>
        <begin position="543"/>
        <end position="561"/>
    </location>
</feature>
<evidence type="ECO:0000256" key="1">
    <source>
        <dbReference type="ARBA" id="ARBA00004141"/>
    </source>
</evidence>
<feature type="compositionally biased region" description="Polar residues" evidence="5">
    <location>
        <begin position="7"/>
        <end position="16"/>
    </location>
</feature>
<dbReference type="GO" id="GO:0016020">
    <property type="term" value="C:membrane"/>
    <property type="evidence" value="ECO:0007669"/>
    <property type="project" value="UniProtKB-SubCell"/>
</dbReference>
<feature type="transmembrane region" description="Helical" evidence="6">
    <location>
        <begin position="101"/>
        <end position="119"/>
    </location>
</feature>
<feature type="transmembrane region" description="Helical" evidence="6">
    <location>
        <begin position="441"/>
        <end position="462"/>
    </location>
</feature>
<feature type="region of interest" description="Disordered" evidence="5">
    <location>
        <begin position="379"/>
        <end position="400"/>
    </location>
</feature>
<keyword evidence="3 6" id="KW-1133">Transmembrane helix</keyword>
<evidence type="ECO:0000313" key="9">
    <source>
        <dbReference type="Proteomes" id="UP000193411"/>
    </source>
</evidence>
<dbReference type="EMBL" id="MCFL01000026">
    <property type="protein sequence ID" value="ORZ34745.1"/>
    <property type="molecule type" value="Genomic_DNA"/>
</dbReference>
<keyword evidence="4 6" id="KW-0472">Membrane</keyword>
<feature type="region of interest" description="Disordered" evidence="5">
    <location>
        <begin position="1"/>
        <end position="84"/>
    </location>
</feature>
<keyword evidence="9" id="KW-1185">Reference proteome</keyword>
<feature type="compositionally biased region" description="Low complexity" evidence="5">
    <location>
        <begin position="379"/>
        <end position="388"/>
    </location>
</feature>
<evidence type="ECO:0000256" key="4">
    <source>
        <dbReference type="ARBA" id="ARBA00023136"/>
    </source>
</evidence>
<evidence type="ECO:0000259" key="7">
    <source>
        <dbReference type="PROSITE" id="PS51380"/>
    </source>
</evidence>
<reference evidence="8 9" key="1">
    <citation type="submission" date="2016-07" db="EMBL/GenBank/DDBJ databases">
        <title>Pervasive Adenine N6-methylation of Active Genes in Fungi.</title>
        <authorList>
            <consortium name="DOE Joint Genome Institute"/>
            <person name="Mondo S.J."/>
            <person name="Dannebaum R.O."/>
            <person name="Kuo R.C."/>
            <person name="Labutti K."/>
            <person name="Haridas S."/>
            <person name="Kuo A."/>
            <person name="Salamov A."/>
            <person name="Ahrendt S.R."/>
            <person name="Lipzen A."/>
            <person name="Sullivan W."/>
            <person name="Andreopoulos W.B."/>
            <person name="Clum A."/>
            <person name="Lindquist E."/>
            <person name="Daum C."/>
            <person name="Ramamoorthy G.K."/>
            <person name="Gryganskyi A."/>
            <person name="Culley D."/>
            <person name="Magnuson J.K."/>
            <person name="James T.Y."/>
            <person name="O'Malley M.A."/>
            <person name="Stajich J.E."/>
            <person name="Spatafora J.W."/>
            <person name="Visel A."/>
            <person name="Grigoriev I.V."/>
        </authorList>
    </citation>
    <scope>NUCLEOTIDE SEQUENCE [LARGE SCALE GENOMIC DNA]</scope>
    <source>
        <strain evidence="8 9">PL171</strain>
    </source>
</reference>
<feature type="region of interest" description="Disordered" evidence="5">
    <location>
        <begin position="203"/>
        <end position="222"/>
    </location>
</feature>
<evidence type="ECO:0000256" key="6">
    <source>
        <dbReference type="SAM" id="Phobius"/>
    </source>
</evidence>
<organism evidence="8 9">
    <name type="scientific">Catenaria anguillulae PL171</name>
    <dbReference type="NCBI Taxonomy" id="765915"/>
    <lineage>
        <taxon>Eukaryota</taxon>
        <taxon>Fungi</taxon>
        <taxon>Fungi incertae sedis</taxon>
        <taxon>Blastocladiomycota</taxon>
        <taxon>Blastocladiomycetes</taxon>
        <taxon>Blastocladiales</taxon>
        <taxon>Catenariaceae</taxon>
        <taxon>Catenaria</taxon>
    </lineage>
</organism>
<dbReference type="PROSITE" id="PS51380">
    <property type="entry name" value="EXS"/>
    <property type="match status" value="1"/>
</dbReference>
<dbReference type="AlphaFoldDB" id="A0A1Y2HJJ3"/>
<feature type="compositionally biased region" description="Acidic residues" evidence="5">
    <location>
        <begin position="209"/>
        <end position="222"/>
    </location>
</feature>
<feature type="transmembrane region" description="Helical" evidence="6">
    <location>
        <begin position="280"/>
        <end position="298"/>
    </location>
</feature>
<protein>
    <submittedName>
        <fullName evidence="8">EXS family-domain-containing protein</fullName>
    </submittedName>
</protein>
<accession>A0A1Y2HJJ3</accession>
<evidence type="ECO:0000256" key="2">
    <source>
        <dbReference type="ARBA" id="ARBA00022692"/>
    </source>
</evidence>
<feature type="compositionally biased region" description="Low complexity" evidence="5">
    <location>
        <begin position="25"/>
        <end position="49"/>
    </location>
</feature>
<comment type="caution">
    <text evidence="8">The sequence shown here is derived from an EMBL/GenBank/DDBJ whole genome shotgun (WGS) entry which is preliminary data.</text>
</comment>
<dbReference type="PANTHER" id="PTHR10783:SF46">
    <property type="entry name" value="PROTEIN ERD1 HOMOLOG 2"/>
    <property type="match status" value="1"/>
</dbReference>
<gene>
    <name evidence="8" type="ORF">BCR44DRAFT_165338</name>
</gene>
<evidence type="ECO:0000256" key="3">
    <source>
        <dbReference type="ARBA" id="ARBA00022989"/>
    </source>
</evidence>
<feature type="compositionally biased region" description="Pro residues" evidence="5">
    <location>
        <begin position="65"/>
        <end position="80"/>
    </location>
</feature>
<evidence type="ECO:0000313" key="8">
    <source>
        <dbReference type="EMBL" id="ORZ34745.1"/>
    </source>
</evidence>
<feature type="compositionally biased region" description="Basic residues" evidence="5">
    <location>
        <begin position="389"/>
        <end position="398"/>
    </location>
</feature>
<feature type="transmembrane region" description="Helical" evidence="6">
    <location>
        <begin position="166"/>
        <end position="187"/>
    </location>
</feature>
<dbReference type="Proteomes" id="UP000193411">
    <property type="component" value="Unassembled WGS sequence"/>
</dbReference>
<feature type="domain" description="EXS" evidence="7">
    <location>
        <begin position="347"/>
        <end position="620"/>
    </location>
</feature>
<sequence length="677" mass="71480">MEPMGTQAIQPSTTASFGFIHGHPSHTPARSSSSSSSSSSSATMASSPTLGSTHSDSIQISRPLLPQPLPPPATHPPPPDAATAATNLKAFPSQWISRRHVCYLLALLSLALLALAHLASPHSHAHPEAQAPLNANTATAAASTDDSPLAFLPDIDPAWYTLPHDGYRVVFLLCFGALCWAASLVLVERAGVPVARLLAANVPSPTSESDTDGSDKEDDNDLGDALSTAKSVKIGGSATAAGGALVVSGWRTAWGVVQVVAVLGVVLGLAHWLFAIGPGTVYLLSLAVVLAPVNRVGYAERTLLFRGLIRAFTPSLTHLITFSDVLLADFLTSFARVFADIYASLGSLVPAHPFIEPLLVSIPYLIRFRQCLNEALRAPSSSPSPSNHTHSHGHHHHATYLPLPPTPRARHLANALKYFSALPVIYLSAATRHSALNDQHATANAALALWVLAGLVNTWYSIYWDVFLDWSLGVRPPLQSALGKRRRSVAMKHANSPGSASASGSGHGVAHHRDDYLTPITGTGKDFGWPVFTRPRRAFAHPAVYYMAMLADFILRFLWALRLSSHVPSATLMSVAEVARRGMWCVLRMEREWCVAYHGGAGGAGGLFKLDTVKRAANGLLPLPVSSPGGGGGAAVDHVRELGGMVVTARGAHGSSHELGSNPDIGPTGGGGGGRRY</sequence>
<feature type="transmembrane region" description="Helical" evidence="6">
    <location>
        <begin position="253"/>
        <end position="274"/>
    </location>
</feature>
<evidence type="ECO:0000256" key="5">
    <source>
        <dbReference type="SAM" id="MobiDB-lite"/>
    </source>
</evidence>
<keyword evidence="2 6" id="KW-0812">Transmembrane</keyword>
<feature type="compositionally biased region" description="Polar residues" evidence="5">
    <location>
        <begin position="50"/>
        <end position="60"/>
    </location>
</feature>
<name>A0A1Y2HJJ3_9FUNG</name>
<comment type="subcellular location">
    <subcellularLocation>
        <location evidence="1">Membrane</location>
        <topology evidence="1">Multi-pass membrane protein</topology>
    </subcellularLocation>
</comment>
<dbReference type="OrthoDB" id="2159384at2759"/>
<dbReference type="Pfam" id="PF03124">
    <property type="entry name" value="EXS"/>
    <property type="match status" value="1"/>
</dbReference>
<feature type="region of interest" description="Disordered" evidence="5">
    <location>
        <begin position="652"/>
        <end position="677"/>
    </location>
</feature>
<proteinExistence type="predicted"/>
<feature type="compositionally biased region" description="Gly residues" evidence="5">
    <location>
        <begin position="667"/>
        <end position="677"/>
    </location>
</feature>